<protein>
    <submittedName>
        <fullName evidence="2">Uncharacterized protein</fullName>
    </submittedName>
</protein>
<name>A0AAV7NLK3_PLEWA</name>
<feature type="region of interest" description="Disordered" evidence="1">
    <location>
        <begin position="1"/>
        <end position="20"/>
    </location>
</feature>
<evidence type="ECO:0000256" key="1">
    <source>
        <dbReference type="SAM" id="MobiDB-lite"/>
    </source>
</evidence>
<proteinExistence type="predicted"/>
<comment type="caution">
    <text evidence="2">The sequence shown here is derived from an EMBL/GenBank/DDBJ whole genome shotgun (WGS) entry which is preliminary data.</text>
</comment>
<keyword evidence="3" id="KW-1185">Reference proteome</keyword>
<sequence>MVFSSRASGARQTNTVGTHLSSPAAVLPRLQGKHMMGQELPVGRADFPQPLMIPGRAVIGIKKEAECDRPCSSDCRNVGLLVTVKRSHAL</sequence>
<dbReference type="EMBL" id="JANPWB010000012">
    <property type="protein sequence ID" value="KAJ1115972.1"/>
    <property type="molecule type" value="Genomic_DNA"/>
</dbReference>
<dbReference type="AlphaFoldDB" id="A0AAV7NLK3"/>
<evidence type="ECO:0000313" key="2">
    <source>
        <dbReference type="EMBL" id="KAJ1115972.1"/>
    </source>
</evidence>
<gene>
    <name evidence="2" type="ORF">NDU88_004192</name>
</gene>
<accession>A0AAV7NLK3</accession>
<evidence type="ECO:0000313" key="3">
    <source>
        <dbReference type="Proteomes" id="UP001066276"/>
    </source>
</evidence>
<dbReference type="Proteomes" id="UP001066276">
    <property type="component" value="Chromosome 8"/>
</dbReference>
<organism evidence="2 3">
    <name type="scientific">Pleurodeles waltl</name>
    <name type="common">Iberian ribbed newt</name>
    <dbReference type="NCBI Taxonomy" id="8319"/>
    <lineage>
        <taxon>Eukaryota</taxon>
        <taxon>Metazoa</taxon>
        <taxon>Chordata</taxon>
        <taxon>Craniata</taxon>
        <taxon>Vertebrata</taxon>
        <taxon>Euteleostomi</taxon>
        <taxon>Amphibia</taxon>
        <taxon>Batrachia</taxon>
        <taxon>Caudata</taxon>
        <taxon>Salamandroidea</taxon>
        <taxon>Salamandridae</taxon>
        <taxon>Pleurodelinae</taxon>
        <taxon>Pleurodeles</taxon>
    </lineage>
</organism>
<reference evidence="2" key="1">
    <citation type="journal article" date="2022" name="bioRxiv">
        <title>Sequencing and chromosome-scale assembly of the giantPleurodeles waltlgenome.</title>
        <authorList>
            <person name="Brown T."/>
            <person name="Elewa A."/>
            <person name="Iarovenko S."/>
            <person name="Subramanian E."/>
            <person name="Araus A.J."/>
            <person name="Petzold A."/>
            <person name="Susuki M."/>
            <person name="Suzuki K.-i.T."/>
            <person name="Hayashi T."/>
            <person name="Toyoda A."/>
            <person name="Oliveira C."/>
            <person name="Osipova E."/>
            <person name="Leigh N.D."/>
            <person name="Simon A."/>
            <person name="Yun M.H."/>
        </authorList>
    </citation>
    <scope>NUCLEOTIDE SEQUENCE</scope>
    <source>
        <strain evidence="2">20211129_DDA</strain>
        <tissue evidence="2">Liver</tissue>
    </source>
</reference>